<dbReference type="GO" id="GO:0006529">
    <property type="term" value="P:asparagine biosynthetic process"/>
    <property type="evidence" value="ECO:0007669"/>
    <property type="project" value="UniProtKB-KW"/>
</dbReference>
<feature type="active site" description="For GATase activity" evidence="8">
    <location>
        <position position="2"/>
    </location>
</feature>
<evidence type="ECO:0000259" key="11">
    <source>
        <dbReference type="PROSITE" id="PS51278"/>
    </source>
</evidence>
<dbReference type="GO" id="GO:0004066">
    <property type="term" value="F:asparagine synthase (glutamine-hydrolyzing) activity"/>
    <property type="evidence" value="ECO:0007669"/>
    <property type="project" value="UniProtKB-EC"/>
</dbReference>
<keyword evidence="5 9" id="KW-0067">ATP-binding</keyword>
<evidence type="ECO:0000313" key="13">
    <source>
        <dbReference type="Proteomes" id="UP000229631"/>
    </source>
</evidence>
<reference evidence="13" key="1">
    <citation type="submission" date="2017-09" db="EMBL/GenBank/DDBJ databases">
        <title>Depth-based differentiation of microbial function through sediment-hosted aquifers and enrichment of novel symbionts in the deep terrestrial subsurface.</title>
        <authorList>
            <person name="Probst A.J."/>
            <person name="Ladd B."/>
            <person name="Jarett J.K."/>
            <person name="Geller-Mcgrath D.E."/>
            <person name="Sieber C.M.K."/>
            <person name="Emerson J.B."/>
            <person name="Anantharaman K."/>
            <person name="Thomas B.C."/>
            <person name="Malmstrom R."/>
            <person name="Stieglmeier M."/>
            <person name="Klingl A."/>
            <person name="Woyke T."/>
            <person name="Ryan C.M."/>
            <person name="Banfield J.F."/>
        </authorList>
    </citation>
    <scope>NUCLEOTIDE SEQUENCE [LARGE SCALE GENOMIC DNA]</scope>
</reference>
<name>A0A2M7BAX1_9BACT</name>
<gene>
    <name evidence="12" type="primary">asnB</name>
    <name evidence="12" type="ORF">COS54_03440</name>
</gene>
<dbReference type="Gene3D" id="3.60.20.10">
    <property type="entry name" value="Glutamine Phosphoribosylpyrophosphate, subunit 1, domain 1"/>
    <property type="match status" value="1"/>
</dbReference>
<dbReference type="Proteomes" id="UP000229631">
    <property type="component" value="Unassembled WGS sequence"/>
</dbReference>
<feature type="binding site" evidence="9">
    <location>
        <begin position="364"/>
        <end position="365"/>
    </location>
    <ligand>
        <name>ATP</name>
        <dbReference type="ChEBI" id="CHEBI:30616"/>
    </ligand>
</feature>
<dbReference type="EC" id="6.3.5.4" evidence="3"/>
<evidence type="ECO:0000256" key="8">
    <source>
        <dbReference type="PIRSR" id="PIRSR001589-1"/>
    </source>
</evidence>
<keyword evidence="8" id="KW-0028">Amino-acid biosynthesis</keyword>
<dbReference type="GO" id="GO:0005524">
    <property type="term" value="F:ATP binding"/>
    <property type="evidence" value="ECO:0007669"/>
    <property type="project" value="UniProtKB-KW"/>
</dbReference>
<dbReference type="InterPro" id="IPR014729">
    <property type="entry name" value="Rossmann-like_a/b/a_fold"/>
</dbReference>
<dbReference type="PIRSF" id="PIRSF001589">
    <property type="entry name" value="Asn_synthetase_glu-h"/>
    <property type="match status" value="1"/>
</dbReference>
<dbReference type="Pfam" id="PF00733">
    <property type="entry name" value="Asn_synthase"/>
    <property type="match status" value="1"/>
</dbReference>
<dbReference type="PROSITE" id="PS51278">
    <property type="entry name" value="GATASE_TYPE_2"/>
    <property type="match status" value="1"/>
</dbReference>
<dbReference type="InterPro" id="IPR001962">
    <property type="entry name" value="Asn_synthase"/>
</dbReference>
<comment type="pathway">
    <text evidence="1">Amino-acid biosynthesis; L-asparagine biosynthesis; L-asparagine from L-aspartate (L-Gln route): step 1/1.</text>
</comment>
<accession>A0A2M7BAX1</accession>
<dbReference type="SUPFAM" id="SSF56235">
    <property type="entry name" value="N-terminal nucleophile aminohydrolases (Ntn hydrolases)"/>
    <property type="match status" value="1"/>
</dbReference>
<evidence type="ECO:0000256" key="3">
    <source>
        <dbReference type="ARBA" id="ARBA00012737"/>
    </source>
</evidence>
<sequence length="603" mass="69100">MCGITGIFEFNPQKKFDLNSLKEMNKAIFHRGPDEEGYFDGGNIGLGSRRLSIIDLTSGRQPIFNEDKKLVIVFNGEIYNYQVLRQTLLKKGHHFKTNSDTEVILHLFEEEGENCVKKLDGMFSLAIWNIEKKELFLARDPLGKKPLFWAIFENKFIFSSEIKGLLSHKDFKRNIDEESLSKYFLYGFVPAPASIFKNIQKLLPGHFLTIDSTGEAKIKKYWELDYRVQEEFFGEEELENEIIKYLEKAVQKRLIADVPVGVFLSGGIDSGLITAMMRNFISPSKIDAFSIGFEEKDYDESSLARLVARQLGVNHHLKIFSKKDLLSVIPQVIDILDEPMADSSILPTVLLSQFAGEKVKVALSGDGGDENFAGYPKYLAHFLLENYWLRKLPFSLFSSFFSGKSSLFFTHANQELYLRNQLWINPFSLEEVEKLIGIKPTFTDLERYHLDFNGQGAEEAFFLDQKITLPDLYLVKTDRASMAASLEIRCPFLDNDLTILAAKIPLKNKLKDFKTKSLLRNIAKKYLPSEAVNKPKKGFGIPISLWLKGKEGNEILKILSKEKIKKAGVLDYKVVESMVKSGNAQKIWVLLIFEWWQKKWLKN</sequence>
<evidence type="ECO:0000256" key="6">
    <source>
        <dbReference type="ARBA" id="ARBA00022962"/>
    </source>
</evidence>
<proteinExistence type="inferred from homology"/>
<evidence type="ECO:0000313" key="12">
    <source>
        <dbReference type="EMBL" id="PIV00261.1"/>
    </source>
</evidence>
<organism evidence="12 13">
    <name type="scientific">Candidatus Shapirobacteria bacterium CG03_land_8_20_14_0_80_39_12</name>
    <dbReference type="NCBI Taxonomy" id="1974879"/>
    <lineage>
        <taxon>Bacteria</taxon>
        <taxon>Candidatus Shapironibacteriota</taxon>
    </lineage>
</organism>
<comment type="caution">
    <text evidence="12">The sequence shown here is derived from an EMBL/GenBank/DDBJ whole genome shotgun (WGS) entry which is preliminary data.</text>
</comment>
<protein>
    <recommendedName>
        <fullName evidence="3">asparagine synthase (glutamine-hydrolyzing)</fullName>
        <ecNumber evidence="3">6.3.5.4</ecNumber>
    </recommendedName>
</protein>
<feature type="site" description="Important for beta-aspartyl-AMP intermediate formation" evidence="10">
    <location>
        <position position="366"/>
    </location>
</feature>
<evidence type="ECO:0000256" key="1">
    <source>
        <dbReference type="ARBA" id="ARBA00005187"/>
    </source>
</evidence>
<feature type="binding site" evidence="9">
    <location>
        <position position="100"/>
    </location>
    <ligand>
        <name>L-glutamine</name>
        <dbReference type="ChEBI" id="CHEBI:58359"/>
    </ligand>
</feature>
<dbReference type="InterPro" id="IPR029055">
    <property type="entry name" value="Ntn_hydrolases_N"/>
</dbReference>
<keyword evidence="6 8" id="KW-0315">Glutamine amidotransferase</keyword>
<evidence type="ECO:0000256" key="4">
    <source>
        <dbReference type="ARBA" id="ARBA00022741"/>
    </source>
</evidence>
<dbReference type="InterPro" id="IPR006426">
    <property type="entry name" value="Asn_synth_AEB"/>
</dbReference>
<comment type="catalytic activity">
    <reaction evidence="7">
        <text>L-aspartate + L-glutamine + ATP + H2O = L-asparagine + L-glutamate + AMP + diphosphate + H(+)</text>
        <dbReference type="Rhea" id="RHEA:12228"/>
        <dbReference type="ChEBI" id="CHEBI:15377"/>
        <dbReference type="ChEBI" id="CHEBI:15378"/>
        <dbReference type="ChEBI" id="CHEBI:29985"/>
        <dbReference type="ChEBI" id="CHEBI:29991"/>
        <dbReference type="ChEBI" id="CHEBI:30616"/>
        <dbReference type="ChEBI" id="CHEBI:33019"/>
        <dbReference type="ChEBI" id="CHEBI:58048"/>
        <dbReference type="ChEBI" id="CHEBI:58359"/>
        <dbReference type="ChEBI" id="CHEBI:456215"/>
        <dbReference type="EC" id="6.3.5.4"/>
    </reaction>
</comment>
<evidence type="ECO:0000256" key="5">
    <source>
        <dbReference type="ARBA" id="ARBA00022840"/>
    </source>
</evidence>
<dbReference type="CDD" id="cd00712">
    <property type="entry name" value="AsnB"/>
    <property type="match status" value="1"/>
</dbReference>
<dbReference type="EMBL" id="PEVC01000059">
    <property type="protein sequence ID" value="PIV00261.1"/>
    <property type="molecule type" value="Genomic_DNA"/>
</dbReference>
<dbReference type="SUPFAM" id="SSF52402">
    <property type="entry name" value="Adenine nucleotide alpha hydrolases-like"/>
    <property type="match status" value="1"/>
</dbReference>
<dbReference type="InterPro" id="IPR017932">
    <property type="entry name" value="GATase_2_dom"/>
</dbReference>
<evidence type="ECO:0000256" key="9">
    <source>
        <dbReference type="PIRSR" id="PIRSR001589-2"/>
    </source>
</evidence>
<dbReference type="PANTHER" id="PTHR43284:SF1">
    <property type="entry name" value="ASPARAGINE SYNTHETASE"/>
    <property type="match status" value="1"/>
</dbReference>
<evidence type="ECO:0000256" key="2">
    <source>
        <dbReference type="ARBA" id="ARBA00005752"/>
    </source>
</evidence>
<comment type="similarity">
    <text evidence="2">Belongs to the asparagine synthetase family.</text>
</comment>
<dbReference type="AlphaFoldDB" id="A0A2M7BAX1"/>
<evidence type="ECO:0000256" key="7">
    <source>
        <dbReference type="ARBA" id="ARBA00048741"/>
    </source>
</evidence>
<dbReference type="InterPro" id="IPR033738">
    <property type="entry name" value="AsnB_N"/>
</dbReference>
<dbReference type="NCBIfam" id="TIGR01536">
    <property type="entry name" value="asn_synth_AEB"/>
    <property type="match status" value="1"/>
</dbReference>
<dbReference type="PANTHER" id="PTHR43284">
    <property type="entry name" value="ASPARAGINE SYNTHETASE (GLUTAMINE-HYDROLYZING)"/>
    <property type="match status" value="1"/>
</dbReference>
<dbReference type="CDD" id="cd01991">
    <property type="entry name" value="Asn_synthase_B_C"/>
    <property type="match status" value="1"/>
</dbReference>
<keyword evidence="4 9" id="KW-0547">Nucleotide-binding</keyword>
<dbReference type="Pfam" id="PF13537">
    <property type="entry name" value="GATase_7"/>
    <property type="match status" value="1"/>
</dbReference>
<evidence type="ECO:0000256" key="10">
    <source>
        <dbReference type="PIRSR" id="PIRSR001589-3"/>
    </source>
</evidence>
<feature type="binding site" evidence="9">
    <location>
        <position position="291"/>
    </location>
    <ligand>
        <name>ATP</name>
        <dbReference type="ChEBI" id="CHEBI:30616"/>
    </ligand>
</feature>
<keyword evidence="8" id="KW-0061">Asparagine biosynthesis</keyword>
<dbReference type="GO" id="GO:0005829">
    <property type="term" value="C:cytosol"/>
    <property type="evidence" value="ECO:0007669"/>
    <property type="project" value="TreeGrafter"/>
</dbReference>
<dbReference type="Gene3D" id="3.40.50.620">
    <property type="entry name" value="HUPs"/>
    <property type="match status" value="1"/>
</dbReference>
<feature type="domain" description="Glutamine amidotransferase type-2" evidence="11">
    <location>
        <begin position="2"/>
        <end position="213"/>
    </location>
</feature>
<dbReference type="InterPro" id="IPR051786">
    <property type="entry name" value="ASN_synthetase/amidase"/>
</dbReference>